<sequence length="281" mass="30057">MSGRIASVEALAEEVRDGSRIALPVDYGGVPMALTRAIAARGVQDLDLVGVPISGLQADMLIGAGCARSVETSAVTLGEFGSAPAFTRAVKEGRIRLKDATCPAIYAGLQAAEKGIPFMPIRGILESDILANRPDWKVIDNPFAEGDGGDPIVLIPAIRPDIATIHAPLADRDGNVWIGRRRELMTMTHAARRTLATVERVVDGNLFENEELSAGVIPNLYIDQVAEVAMGSWPLNLWDRYPIDEAAMRAYIELAQTGSAADIRRFAAEAVPPKLYSAAAE</sequence>
<dbReference type="Pfam" id="PF01144">
    <property type="entry name" value="CoA_trans"/>
    <property type="match status" value="1"/>
</dbReference>
<keyword evidence="1" id="KW-0808">Transferase</keyword>
<dbReference type="Gene3D" id="3.40.1080.10">
    <property type="entry name" value="Glutaconate Coenzyme A-transferase"/>
    <property type="match status" value="1"/>
</dbReference>
<accession>A0ABV7L905</accession>
<evidence type="ECO:0000313" key="2">
    <source>
        <dbReference type="Proteomes" id="UP001595528"/>
    </source>
</evidence>
<dbReference type="GO" id="GO:0016740">
    <property type="term" value="F:transferase activity"/>
    <property type="evidence" value="ECO:0007669"/>
    <property type="project" value="UniProtKB-KW"/>
</dbReference>
<dbReference type="EMBL" id="JBHRTR010000054">
    <property type="protein sequence ID" value="MFC3231166.1"/>
    <property type="molecule type" value="Genomic_DNA"/>
</dbReference>
<dbReference type="InterPro" id="IPR037171">
    <property type="entry name" value="NagB/RpiA_transferase-like"/>
</dbReference>
<dbReference type="SMART" id="SM00882">
    <property type="entry name" value="CoA_trans"/>
    <property type="match status" value="1"/>
</dbReference>
<dbReference type="RefSeq" id="WP_379906630.1">
    <property type="nucleotide sequence ID" value="NZ_JBHRTR010000054.1"/>
</dbReference>
<dbReference type="InterPro" id="IPR004165">
    <property type="entry name" value="CoA_trans_fam_I"/>
</dbReference>
<proteinExistence type="predicted"/>
<evidence type="ECO:0000313" key="1">
    <source>
        <dbReference type="EMBL" id="MFC3231166.1"/>
    </source>
</evidence>
<comment type="caution">
    <text evidence="1">The sequence shown here is derived from an EMBL/GenBank/DDBJ whole genome shotgun (WGS) entry which is preliminary data.</text>
</comment>
<gene>
    <name evidence="1" type="ORF">ACFOGJ_28215</name>
</gene>
<name>A0ABV7L905_9PROT</name>
<protein>
    <submittedName>
        <fullName evidence="1">CoA transferase subunit A</fullName>
    </submittedName>
</protein>
<reference evidence="2" key="1">
    <citation type="journal article" date="2019" name="Int. J. Syst. Evol. Microbiol.">
        <title>The Global Catalogue of Microorganisms (GCM) 10K type strain sequencing project: providing services to taxonomists for standard genome sequencing and annotation.</title>
        <authorList>
            <consortium name="The Broad Institute Genomics Platform"/>
            <consortium name="The Broad Institute Genome Sequencing Center for Infectious Disease"/>
            <person name="Wu L."/>
            <person name="Ma J."/>
        </authorList>
    </citation>
    <scope>NUCLEOTIDE SEQUENCE [LARGE SCALE GENOMIC DNA]</scope>
    <source>
        <strain evidence="2">KCTC 42964</strain>
    </source>
</reference>
<dbReference type="SUPFAM" id="SSF100950">
    <property type="entry name" value="NagB/RpiA/CoA transferase-like"/>
    <property type="match status" value="1"/>
</dbReference>
<organism evidence="1 2">
    <name type="scientific">Marinibaculum pumilum</name>
    <dbReference type="NCBI Taxonomy" id="1766165"/>
    <lineage>
        <taxon>Bacteria</taxon>
        <taxon>Pseudomonadati</taxon>
        <taxon>Pseudomonadota</taxon>
        <taxon>Alphaproteobacteria</taxon>
        <taxon>Rhodospirillales</taxon>
        <taxon>Rhodospirillaceae</taxon>
        <taxon>Marinibaculum</taxon>
    </lineage>
</organism>
<keyword evidence="2" id="KW-1185">Reference proteome</keyword>
<dbReference type="Proteomes" id="UP001595528">
    <property type="component" value="Unassembled WGS sequence"/>
</dbReference>